<dbReference type="Proteomes" id="UP000823521">
    <property type="component" value="Unassembled WGS sequence"/>
</dbReference>
<evidence type="ECO:0000256" key="2">
    <source>
        <dbReference type="ARBA" id="ARBA00023157"/>
    </source>
</evidence>
<dbReference type="InterPro" id="IPR013320">
    <property type="entry name" value="ConA-like_dom_sf"/>
</dbReference>
<feature type="compositionally biased region" description="Low complexity" evidence="3">
    <location>
        <begin position="1"/>
        <end position="21"/>
    </location>
</feature>
<protein>
    <recommendedName>
        <fullName evidence="4">LamG-like jellyroll fold domain-containing protein</fullName>
    </recommendedName>
</protein>
<gene>
    <name evidence="5" type="ORF">GSF22_14415</name>
</gene>
<dbReference type="InterPro" id="IPR006558">
    <property type="entry name" value="LamG-like"/>
</dbReference>
<keyword evidence="6" id="KW-1185">Reference proteome</keyword>
<dbReference type="PANTHER" id="PTHR46943">
    <property type="entry name" value="PENTRAXIN-RELATED PROTEIN PTX3"/>
    <property type="match status" value="1"/>
</dbReference>
<dbReference type="Pfam" id="PF13385">
    <property type="entry name" value="Laminin_G_3"/>
    <property type="match status" value="2"/>
</dbReference>
<dbReference type="PANTHER" id="PTHR46943:SF1">
    <property type="entry name" value="PENTRAXIN-RELATED PROTEIN PTX3"/>
    <property type="match status" value="1"/>
</dbReference>
<feature type="compositionally biased region" description="Basic and acidic residues" evidence="3">
    <location>
        <begin position="383"/>
        <end position="392"/>
    </location>
</feature>
<feature type="region of interest" description="Disordered" evidence="3">
    <location>
        <begin position="1"/>
        <end position="24"/>
    </location>
</feature>
<dbReference type="SMART" id="SM00560">
    <property type="entry name" value="LamGL"/>
    <property type="match status" value="2"/>
</dbReference>
<evidence type="ECO:0000259" key="4">
    <source>
        <dbReference type="SMART" id="SM00560"/>
    </source>
</evidence>
<organism evidence="5 6">
    <name type="scientific">Micromonospora echinofusca</name>
    <dbReference type="NCBI Taxonomy" id="47858"/>
    <lineage>
        <taxon>Bacteria</taxon>
        <taxon>Bacillati</taxon>
        <taxon>Actinomycetota</taxon>
        <taxon>Actinomycetes</taxon>
        <taxon>Micromonosporales</taxon>
        <taxon>Micromonosporaceae</taxon>
        <taxon>Micromonospora</taxon>
    </lineage>
</organism>
<comment type="caution">
    <text evidence="5">The sequence shown here is derived from an EMBL/GenBank/DDBJ whole genome shotgun (WGS) entry which is preliminary data.</text>
</comment>
<dbReference type="EMBL" id="WVUH01000108">
    <property type="protein sequence ID" value="MBO4207191.1"/>
    <property type="molecule type" value="Genomic_DNA"/>
</dbReference>
<dbReference type="SUPFAM" id="SSF49899">
    <property type="entry name" value="Concanavalin A-like lectins/glucanases"/>
    <property type="match status" value="2"/>
</dbReference>
<evidence type="ECO:0000256" key="1">
    <source>
        <dbReference type="ARBA" id="ARBA00022729"/>
    </source>
</evidence>
<feature type="region of interest" description="Disordered" evidence="3">
    <location>
        <begin position="927"/>
        <end position="946"/>
    </location>
</feature>
<proteinExistence type="predicted"/>
<accession>A0ABS3VRU5</accession>
<dbReference type="Gene3D" id="2.60.120.200">
    <property type="match status" value="2"/>
</dbReference>
<sequence>MRHLAGAPAAAAPVDDSGGASPEERALVAAREAGFRVEVEGSKSELSRTLATPEGSLVLESYATPHWTRDGGSGWRQIDTQLRSGANGVVAPVATLADVEFSPGGTGPAVKVLFSGGELALSWPGGLPPVRIVGDTAVYESVFPQVDLHLRALTDGFTWVLVVHTPEAATNPALQQIRFAVSVTGGSILSRAGGGFEVVDTSGAQVLSAGSGLMWDSTGLQSPTQAGLRTQSADADSDATRVVPDLALKEELPVALVGSDLVVEPSSAMLQGVNTAFPVMIDPSTTINKIRWGYANQTDATRNDGIVRVGKNPDGSGNYRSFFSFGLTGLVGKTITGAKFITEMTHSYSCTSTEVSLWRSADLTTTGKQTWDGPNLQLWLEKRSGHAHKPSEDSNTCSGDPQPDLHMEFASAALKQDIIDNGVGQAVYTLALSTRRSDGTAESTTEWWKKFDPALTKLTVDYNSTPNTPTAAQLSTHADYTSPALGCVTGTGRPIVRSARPWMKATLTDPDGSGGGVLSGVFAVQKWDGTAWAVLAGWPKTDTGVAPGAKAEAQITGLVGGDLIRWQVKTTDLQGAASGFSPWCEFTIDSDPPAATPTVTSADGVYLESPPNDVRRGGVGVSGRFTFGANLVPDVYDYVYQLDGGPQMVAQPAALGGSVTVWITPMHPGDNVLTVRSRDAAQNASGEYSYVFLVADATAPTATWSMNEGSGTTVAAVGTGGSTASLVNSPSWVDSRVIGTHRTSGKNWSVKFDGVDDHASTGAAVVDTSKSFTVSAWVRADAITGSHVIVSQPGVNKSPFELQYHPSSQKWCFVTYTSDTQNAPATASPACATAAVQVGVWTHLTGVYDAGSATQLSLFVNGVQVGSGSTAPVWNSTGSLNVGRGRNGAPTGYFNGAIDDVRVWDRVVVPDLDLKPLVEPTLAGQWEMEDYDEDAPRQEGDGSGYQRPATFTGSPSAWWAEGYNFSGGLGLDGTAGSADTAAPVVRTDQSFTVAAWVKLTSPNHQAILAQDGSVWSAFYLMHNAPTGQWVVTMPTADGTTSWQANYSTSLAQLDTWTHLAAVYDAHTRQLKLYVNGQLEATRANVTGWHGNGTFHIGRAIAGNFAAGTIDRVRAWQGALTDADIQYLTIES</sequence>
<keyword evidence="2" id="KW-1015">Disulfide bond</keyword>
<evidence type="ECO:0000313" key="6">
    <source>
        <dbReference type="Proteomes" id="UP000823521"/>
    </source>
</evidence>
<dbReference type="InterPro" id="IPR042837">
    <property type="entry name" value="PTX3"/>
</dbReference>
<feature type="region of interest" description="Disordered" evidence="3">
    <location>
        <begin position="383"/>
        <end position="403"/>
    </location>
</feature>
<dbReference type="RefSeq" id="WP_208814089.1">
    <property type="nucleotide sequence ID" value="NZ_WVUH01000108.1"/>
</dbReference>
<feature type="domain" description="LamG-like jellyroll fold" evidence="4">
    <location>
        <begin position="770"/>
        <end position="911"/>
    </location>
</feature>
<evidence type="ECO:0000256" key="3">
    <source>
        <dbReference type="SAM" id="MobiDB-lite"/>
    </source>
</evidence>
<name>A0ABS3VRU5_MICEH</name>
<reference evidence="5 6" key="1">
    <citation type="submission" date="2019-12" db="EMBL/GenBank/DDBJ databases">
        <title>Whole genome sequencing of endophytic Actinobacterium Micromonospora sp. MPMI6T.</title>
        <authorList>
            <person name="Evv R."/>
            <person name="Podile A.R."/>
        </authorList>
    </citation>
    <scope>NUCLEOTIDE SEQUENCE [LARGE SCALE GENOMIC DNA]</scope>
    <source>
        <strain evidence="5 6">MPMI6</strain>
    </source>
</reference>
<evidence type="ECO:0000313" key="5">
    <source>
        <dbReference type="EMBL" id="MBO4207191.1"/>
    </source>
</evidence>
<feature type="domain" description="LamG-like jellyroll fold" evidence="4">
    <location>
        <begin position="989"/>
        <end position="1122"/>
    </location>
</feature>
<keyword evidence="1" id="KW-0732">Signal</keyword>